<organism evidence="5 6">
    <name type="scientific">Salinibacter ruber</name>
    <dbReference type="NCBI Taxonomy" id="146919"/>
    <lineage>
        <taxon>Bacteria</taxon>
        <taxon>Pseudomonadati</taxon>
        <taxon>Rhodothermota</taxon>
        <taxon>Rhodothermia</taxon>
        <taxon>Rhodothermales</taxon>
        <taxon>Salinibacteraceae</taxon>
        <taxon>Salinibacter</taxon>
    </lineage>
</organism>
<keyword evidence="5" id="KW-0548">Nucleotidyltransferase</keyword>
<keyword evidence="1" id="KW-0540">Nuclease</keyword>
<dbReference type="Gene3D" id="3.30.420.10">
    <property type="entry name" value="Ribonuclease H-like superfamily/Ribonuclease H"/>
    <property type="match status" value="1"/>
</dbReference>
<dbReference type="CDD" id="cd06127">
    <property type="entry name" value="DEDDh"/>
    <property type="match status" value="1"/>
</dbReference>
<name>A0A9X2TGD0_9BACT</name>
<dbReference type="PANTHER" id="PTHR30231:SF4">
    <property type="entry name" value="PROTEIN NEN2"/>
    <property type="match status" value="1"/>
</dbReference>
<dbReference type="RefSeq" id="WP_259124374.1">
    <property type="nucleotide sequence ID" value="NZ_JANUAE010000015.1"/>
</dbReference>
<dbReference type="Pfam" id="PF00929">
    <property type="entry name" value="RNase_T"/>
    <property type="match status" value="1"/>
</dbReference>
<dbReference type="EC" id="2.7.7.7" evidence="5"/>
<evidence type="ECO:0000256" key="1">
    <source>
        <dbReference type="ARBA" id="ARBA00022722"/>
    </source>
</evidence>
<accession>A0A9X2TGD0</accession>
<evidence type="ECO:0000256" key="2">
    <source>
        <dbReference type="ARBA" id="ARBA00022801"/>
    </source>
</evidence>
<proteinExistence type="predicted"/>
<gene>
    <name evidence="5" type="ORF">GGP61_003185</name>
</gene>
<feature type="domain" description="Exonuclease" evidence="4">
    <location>
        <begin position="24"/>
        <end position="191"/>
    </location>
</feature>
<dbReference type="SUPFAM" id="SSF53098">
    <property type="entry name" value="Ribonuclease H-like"/>
    <property type="match status" value="1"/>
</dbReference>
<dbReference type="InterPro" id="IPR012337">
    <property type="entry name" value="RNaseH-like_sf"/>
</dbReference>
<protein>
    <submittedName>
        <fullName evidence="5">DNA polymerase-3 subunit epsilon</fullName>
        <ecNumber evidence="5">2.7.7.7</ecNumber>
    </submittedName>
</protein>
<evidence type="ECO:0000259" key="4">
    <source>
        <dbReference type="SMART" id="SM00479"/>
    </source>
</evidence>
<keyword evidence="5" id="KW-0808">Transferase</keyword>
<dbReference type="GO" id="GO:0008408">
    <property type="term" value="F:3'-5' exonuclease activity"/>
    <property type="evidence" value="ECO:0007669"/>
    <property type="project" value="TreeGrafter"/>
</dbReference>
<dbReference type="GO" id="GO:0003887">
    <property type="term" value="F:DNA-directed DNA polymerase activity"/>
    <property type="evidence" value="ECO:0007669"/>
    <property type="project" value="UniProtKB-EC"/>
</dbReference>
<comment type="caution">
    <text evidence="5">The sequence shown here is derived from an EMBL/GenBank/DDBJ whole genome shotgun (WGS) entry which is preliminary data.</text>
</comment>
<dbReference type="GO" id="GO:0003676">
    <property type="term" value="F:nucleic acid binding"/>
    <property type="evidence" value="ECO:0007669"/>
    <property type="project" value="InterPro"/>
</dbReference>
<dbReference type="AlphaFoldDB" id="A0A9X2TGD0"/>
<dbReference type="Proteomes" id="UP001155057">
    <property type="component" value="Unassembled WGS sequence"/>
</dbReference>
<reference evidence="5" key="1">
    <citation type="submission" date="2022-08" db="EMBL/GenBank/DDBJ databases">
        <title>Genomic Encyclopedia of Type Strains, Phase V (KMG-V): Genome sequencing to study the core and pangenomes of soil and plant-associated prokaryotes.</title>
        <authorList>
            <person name="Whitman W."/>
        </authorList>
    </citation>
    <scope>NUCLEOTIDE SEQUENCE</scope>
    <source>
        <strain evidence="5">SP3049</strain>
    </source>
</reference>
<evidence type="ECO:0000313" key="5">
    <source>
        <dbReference type="EMBL" id="MCS3711552.1"/>
    </source>
</evidence>
<sequence>MNLSKQERRDNAQQFLQAFSNRRDWLVLDTETTGQDPGEDEVVEIAVLTARGEVLVDKLVRPKTQIDEAASEVHGIYWDDVERKPHITGIRELPFLLTGHPVLVYNKDFDMPIIRNSILNAGGEPMAQFWDPRCVMKAYAMACGDWNEQYGSYSWVSLEGACIDQGIEIGEDIELHRARGDAELTRRLVHSF</sequence>
<dbReference type="InterPro" id="IPR036397">
    <property type="entry name" value="RNaseH_sf"/>
</dbReference>
<evidence type="ECO:0000313" key="6">
    <source>
        <dbReference type="Proteomes" id="UP001155057"/>
    </source>
</evidence>
<dbReference type="InterPro" id="IPR013520">
    <property type="entry name" value="Ribonucl_H"/>
</dbReference>
<dbReference type="PANTHER" id="PTHR30231">
    <property type="entry name" value="DNA POLYMERASE III SUBUNIT EPSILON"/>
    <property type="match status" value="1"/>
</dbReference>
<dbReference type="EMBL" id="JANUAE010000015">
    <property type="protein sequence ID" value="MCS3711552.1"/>
    <property type="molecule type" value="Genomic_DNA"/>
</dbReference>
<dbReference type="SMART" id="SM00479">
    <property type="entry name" value="EXOIII"/>
    <property type="match status" value="1"/>
</dbReference>
<keyword evidence="2" id="KW-0378">Hydrolase</keyword>
<evidence type="ECO:0000256" key="3">
    <source>
        <dbReference type="ARBA" id="ARBA00022839"/>
    </source>
</evidence>
<keyword evidence="3" id="KW-0269">Exonuclease</keyword>